<keyword evidence="1" id="KW-0472">Membrane</keyword>
<name>A0ABW1Z7H6_9BACT</name>
<keyword evidence="3" id="KW-1185">Reference proteome</keyword>
<feature type="transmembrane region" description="Helical" evidence="1">
    <location>
        <begin position="140"/>
        <end position="156"/>
    </location>
</feature>
<dbReference type="Proteomes" id="UP001596391">
    <property type="component" value="Unassembled WGS sequence"/>
</dbReference>
<evidence type="ECO:0000256" key="1">
    <source>
        <dbReference type="SAM" id="Phobius"/>
    </source>
</evidence>
<keyword evidence="1" id="KW-1133">Transmembrane helix</keyword>
<gene>
    <name evidence="2" type="ORF">ACFQBQ_01880</name>
</gene>
<dbReference type="RefSeq" id="WP_263372295.1">
    <property type="nucleotide sequence ID" value="NZ_JAGSYD010000004.1"/>
</dbReference>
<protein>
    <submittedName>
        <fullName evidence="2">DUF3592 domain-containing protein</fullName>
    </submittedName>
</protein>
<dbReference type="EMBL" id="JBHSWI010000001">
    <property type="protein sequence ID" value="MFC6644360.1"/>
    <property type="molecule type" value="Genomic_DNA"/>
</dbReference>
<accession>A0ABW1Z7H6</accession>
<evidence type="ECO:0000313" key="3">
    <source>
        <dbReference type="Proteomes" id="UP001596391"/>
    </source>
</evidence>
<proteinExistence type="predicted"/>
<sequence length="171" mass="19539">MPSYVSPLVVSRARRAALPVPTGRFPHALKLALLWTGIILMTIAVGLALHTWWIDRPLVRATGTVEMNDTLTSGDGDLVYVAHVRFRDEHDAIREFTLSPKGEETKYHPSMQFPLLYPHGHPEQARIATVWREYATARNVAILGVVLFDIGCIFWIRDRRRDMARLARQQR</sequence>
<organism evidence="2 3">
    <name type="scientific">Granulicella cerasi</name>
    <dbReference type="NCBI Taxonomy" id="741063"/>
    <lineage>
        <taxon>Bacteria</taxon>
        <taxon>Pseudomonadati</taxon>
        <taxon>Acidobacteriota</taxon>
        <taxon>Terriglobia</taxon>
        <taxon>Terriglobales</taxon>
        <taxon>Acidobacteriaceae</taxon>
        <taxon>Granulicella</taxon>
    </lineage>
</organism>
<evidence type="ECO:0000313" key="2">
    <source>
        <dbReference type="EMBL" id="MFC6644360.1"/>
    </source>
</evidence>
<keyword evidence="1" id="KW-0812">Transmembrane</keyword>
<feature type="transmembrane region" description="Helical" evidence="1">
    <location>
        <begin position="32"/>
        <end position="54"/>
    </location>
</feature>
<comment type="caution">
    <text evidence="2">The sequence shown here is derived from an EMBL/GenBank/DDBJ whole genome shotgun (WGS) entry which is preliminary data.</text>
</comment>
<reference evidence="3" key="1">
    <citation type="journal article" date="2019" name="Int. J. Syst. Evol. Microbiol.">
        <title>The Global Catalogue of Microorganisms (GCM) 10K type strain sequencing project: providing services to taxonomists for standard genome sequencing and annotation.</title>
        <authorList>
            <consortium name="The Broad Institute Genomics Platform"/>
            <consortium name="The Broad Institute Genome Sequencing Center for Infectious Disease"/>
            <person name="Wu L."/>
            <person name="Ma J."/>
        </authorList>
    </citation>
    <scope>NUCLEOTIDE SEQUENCE [LARGE SCALE GENOMIC DNA]</scope>
    <source>
        <strain evidence="3">CGMCC 1.16026</strain>
    </source>
</reference>